<keyword evidence="8" id="KW-0057">Aromatic amino acid biosynthesis</keyword>
<dbReference type="RefSeq" id="WP_223576733.1">
    <property type="nucleotide sequence ID" value="NZ_BAABFU010000001.1"/>
</dbReference>
<feature type="binding site" evidence="8">
    <location>
        <position position="75"/>
    </location>
    <ligand>
        <name>substrate</name>
    </ligand>
</feature>
<reference evidence="10" key="1">
    <citation type="journal article" date="2019" name="Int. J. Syst. Evol. Microbiol.">
        <title>The Global Catalogue of Microorganisms (GCM) 10K type strain sequencing project: providing services to taxonomists for standard genome sequencing and annotation.</title>
        <authorList>
            <consortium name="The Broad Institute Genomics Platform"/>
            <consortium name="The Broad Institute Genome Sequencing Center for Infectious Disease"/>
            <person name="Wu L."/>
            <person name="Ma J."/>
        </authorList>
    </citation>
    <scope>NUCLEOTIDE SEQUENCE [LARGE SCALE GENOMIC DNA]</scope>
    <source>
        <strain evidence="10">JCM 17727</strain>
    </source>
</reference>
<comment type="pathway">
    <text evidence="3 8">Metabolic intermediate biosynthesis; chorismate biosynthesis; chorismate from D-erythrose 4-phosphate and phosphoenolpyruvate: step 3/7.</text>
</comment>
<dbReference type="NCBIfam" id="NF003807">
    <property type="entry name" value="PRK05395.1-4"/>
    <property type="match status" value="1"/>
</dbReference>
<dbReference type="Gene3D" id="3.40.50.9100">
    <property type="entry name" value="Dehydroquinase, class II"/>
    <property type="match status" value="1"/>
</dbReference>
<evidence type="ECO:0000256" key="3">
    <source>
        <dbReference type="ARBA" id="ARBA00004902"/>
    </source>
</evidence>
<evidence type="ECO:0000313" key="10">
    <source>
        <dbReference type="Proteomes" id="UP001501294"/>
    </source>
</evidence>
<comment type="catalytic activity">
    <reaction evidence="1 8">
        <text>3-dehydroquinate = 3-dehydroshikimate + H2O</text>
        <dbReference type="Rhea" id="RHEA:21096"/>
        <dbReference type="ChEBI" id="CHEBI:15377"/>
        <dbReference type="ChEBI" id="CHEBI:16630"/>
        <dbReference type="ChEBI" id="CHEBI:32364"/>
        <dbReference type="EC" id="4.2.1.10"/>
    </reaction>
</comment>
<feature type="binding site" evidence="8">
    <location>
        <position position="88"/>
    </location>
    <ligand>
        <name>substrate</name>
    </ligand>
</feature>
<keyword evidence="7 8" id="KW-0456">Lyase</keyword>
<name>A0ABP8HYF8_9GAMM</name>
<keyword evidence="10" id="KW-1185">Reference proteome</keyword>
<dbReference type="NCBIfam" id="TIGR01088">
    <property type="entry name" value="aroQ"/>
    <property type="match status" value="1"/>
</dbReference>
<feature type="binding site" evidence="8">
    <location>
        <position position="81"/>
    </location>
    <ligand>
        <name>substrate</name>
    </ligand>
</feature>
<evidence type="ECO:0000313" key="9">
    <source>
        <dbReference type="EMBL" id="GAA4347279.1"/>
    </source>
</evidence>
<dbReference type="PANTHER" id="PTHR21272:SF3">
    <property type="entry name" value="CATABOLIC 3-DEHYDROQUINASE"/>
    <property type="match status" value="1"/>
</dbReference>
<dbReference type="InterPro" id="IPR001874">
    <property type="entry name" value="DHquinase_II"/>
</dbReference>
<evidence type="ECO:0000256" key="1">
    <source>
        <dbReference type="ARBA" id="ARBA00001864"/>
    </source>
</evidence>
<dbReference type="PROSITE" id="PS01029">
    <property type="entry name" value="DEHYDROQUINASE_II"/>
    <property type="match status" value="1"/>
</dbReference>
<comment type="similarity">
    <text evidence="4 8">Belongs to the type-II 3-dehydroquinase family.</text>
</comment>
<dbReference type="CDD" id="cd00466">
    <property type="entry name" value="DHQase_II"/>
    <property type="match status" value="1"/>
</dbReference>
<comment type="subunit">
    <text evidence="5 8">Homododecamer.</text>
</comment>
<evidence type="ECO:0000256" key="8">
    <source>
        <dbReference type="HAMAP-Rule" id="MF_00169"/>
    </source>
</evidence>
<dbReference type="InterPro" id="IPR036441">
    <property type="entry name" value="DHquinase_II_sf"/>
</dbReference>
<dbReference type="PANTHER" id="PTHR21272">
    <property type="entry name" value="CATABOLIC 3-DEHYDROQUINASE"/>
    <property type="match status" value="1"/>
</dbReference>
<feature type="binding site" evidence="8">
    <location>
        <begin position="102"/>
        <end position="103"/>
    </location>
    <ligand>
        <name>substrate</name>
    </ligand>
</feature>
<dbReference type="EC" id="4.2.1.10" evidence="6 8"/>
<proteinExistence type="inferred from homology"/>
<dbReference type="Pfam" id="PF01220">
    <property type="entry name" value="DHquinase_II"/>
    <property type="match status" value="1"/>
</dbReference>
<keyword evidence="8" id="KW-0028">Amino-acid biosynthesis</keyword>
<dbReference type="SUPFAM" id="SSF52304">
    <property type="entry name" value="Type II 3-dehydroquinate dehydratase"/>
    <property type="match status" value="1"/>
</dbReference>
<evidence type="ECO:0000256" key="7">
    <source>
        <dbReference type="ARBA" id="ARBA00023239"/>
    </source>
</evidence>
<dbReference type="PIRSF" id="PIRSF001399">
    <property type="entry name" value="DHquinase_II"/>
    <property type="match status" value="1"/>
</dbReference>
<evidence type="ECO:0000256" key="6">
    <source>
        <dbReference type="ARBA" id="ARBA00012060"/>
    </source>
</evidence>
<dbReference type="NCBIfam" id="NF003806">
    <property type="entry name" value="PRK05395.1-3"/>
    <property type="match status" value="1"/>
</dbReference>
<comment type="caution">
    <text evidence="9">The sequence shown here is derived from an EMBL/GenBank/DDBJ whole genome shotgun (WGS) entry which is preliminary data.</text>
</comment>
<gene>
    <name evidence="8 9" type="primary">aroQ</name>
    <name evidence="9" type="ORF">GCM10023150_09530</name>
</gene>
<dbReference type="InterPro" id="IPR018509">
    <property type="entry name" value="DHquinase_II_CS"/>
</dbReference>
<dbReference type="EMBL" id="BAABFU010000001">
    <property type="protein sequence ID" value="GAA4347279.1"/>
    <property type="molecule type" value="Genomic_DNA"/>
</dbReference>
<evidence type="ECO:0000256" key="4">
    <source>
        <dbReference type="ARBA" id="ARBA00011037"/>
    </source>
</evidence>
<evidence type="ECO:0000256" key="2">
    <source>
        <dbReference type="ARBA" id="ARBA00003924"/>
    </source>
</evidence>
<evidence type="ECO:0000256" key="5">
    <source>
        <dbReference type="ARBA" id="ARBA00011193"/>
    </source>
</evidence>
<dbReference type="Proteomes" id="UP001501294">
    <property type="component" value="Unassembled WGS sequence"/>
</dbReference>
<feature type="binding site" evidence="8">
    <location>
        <position position="112"/>
    </location>
    <ligand>
        <name>substrate</name>
    </ligand>
</feature>
<feature type="site" description="Transition state stabilizer" evidence="8">
    <location>
        <position position="18"/>
    </location>
</feature>
<sequence length="148" mass="16249">MAKILLLHGPNLNLLGQRETDIYGDLSLDAINKSAQKQVTDAKIEFATHQSNSESALVEIIQQAKADKVSLIVINPAAYTHTSVAIRDALLAVDIPFIEVHLSNPHRREPFRHHSYFSDVAEAVVAGFGADSYRYALDAAINIITKKS</sequence>
<comment type="function">
    <text evidence="2 8">Catalyzes a trans-dehydration via an enolate intermediate.</text>
</comment>
<feature type="active site" description="Proton donor" evidence="8">
    <location>
        <position position="101"/>
    </location>
</feature>
<organism evidence="9 10">
    <name type="scientific">Kangiella taiwanensis</name>
    <dbReference type="NCBI Taxonomy" id="1079179"/>
    <lineage>
        <taxon>Bacteria</taxon>
        <taxon>Pseudomonadati</taxon>
        <taxon>Pseudomonadota</taxon>
        <taxon>Gammaproteobacteria</taxon>
        <taxon>Kangiellales</taxon>
        <taxon>Kangiellaceae</taxon>
        <taxon>Kangiella</taxon>
    </lineage>
</organism>
<dbReference type="NCBIfam" id="NF003804">
    <property type="entry name" value="PRK05395.1-1"/>
    <property type="match status" value="1"/>
</dbReference>
<accession>A0ABP8HYF8</accession>
<feature type="active site" description="Proton acceptor" evidence="8">
    <location>
        <position position="23"/>
    </location>
</feature>
<protein>
    <recommendedName>
        <fullName evidence="6 8">3-dehydroquinate dehydratase</fullName>
        <shortName evidence="8">3-dehydroquinase</shortName>
        <ecNumber evidence="6 8">4.2.1.10</ecNumber>
    </recommendedName>
    <alternativeName>
        <fullName evidence="8">Type II DHQase</fullName>
    </alternativeName>
</protein>
<dbReference type="HAMAP" id="MF_00169">
    <property type="entry name" value="AroQ"/>
    <property type="match status" value="1"/>
</dbReference>
<dbReference type="NCBIfam" id="NF003805">
    <property type="entry name" value="PRK05395.1-2"/>
    <property type="match status" value="1"/>
</dbReference>